<sequence>MDNFKNLTEKFAYKENENTVIRPVSLRTSPRKKVANSSLPHKIQKKTSSYKYHKSELLYKHLDPLPDLLDYNLKLVFCGFNPGIKSAEIGHRYGHKSNDFWKIIHEAGIVDTKLTPEDDESMPKRFRIGFTELVMRPTKNIEEIPAIEMQHNVPRLINTINTYKPKVLCLVGRGIWDSISKHTNNSKTKKFTWGLQDQKIFNCKCFVVPSTSGLVTIPRIKKLEYWNDLKKLVEESDK</sequence>
<dbReference type="GO" id="GO:0006285">
    <property type="term" value="P:base-excision repair, AP site formation"/>
    <property type="evidence" value="ECO:0007669"/>
    <property type="project" value="InterPro"/>
</dbReference>
<dbReference type="InterPro" id="IPR005122">
    <property type="entry name" value="Uracil-DNA_glycosylase-like"/>
</dbReference>
<organism evidence="5 6">
    <name type="scientific">Wickerhamomyces ciferrii (strain ATCC 14091 / BCRC 22168 / CBS 111 / JCM 3599 / NBRC 0793 / NRRL Y-1031 F-60-10)</name>
    <name type="common">Yeast</name>
    <name type="synonym">Pichia ciferrii</name>
    <dbReference type="NCBI Taxonomy" id="1206466"/>
    <lineage>
        <taxon>Eukaryota</taxon>
        <taxon>Fungi</taxon>
        <taxon>Dikarya</taxon>
        <taxon>Ascomycota</taxon>
        <taxon>Saccharomycotina</taxon>
        <taxon>Saccharomycetes</taxon>
        <taxon>Phaffomycetales</taxon>
        <taxon>Wickerhamomycetaceae</taxon>
        <taxon>Wickerhamomyces</taxon>
    </lineage>
</organism>
<dbReference type="CDD" id="cd10028">
    <property type="entry name" value="UDG-F2_TDG_MUG"/>
    <property type="match status" value="1"/>
</dbReference>
<dbReference type="InParanoid" id="K0KPN1"/>
<dbReference type="STRING" id="1206466.K0KPN1"/>
<dbReference type="GO" id="GO:0008263">
    <property type="term" value="F:pyrimidine-specific mismatch base pair DNA N-glycosylase activity"/>
    <property type="evidence" value="ECO:0007669"/>
    <property type="project" value="TreeGrafter"/>
</dbReference>
<accession>K0KPN1</accession>
<gene>
    <name evidence="5" type="ORF">BN7_3680</name>
</gene>
<dbReference type="Proteomes" id="UP000009328">
    <property type="component" value="Unassembled WGS sequence"/>
</dbReference>
<dbReference type="Pfam" id="PF03167">
    <property type="entry name" value="UDG"/>
    <property type="match status" value="1"/>
</dbReference>
<evidence type="ECO:0000313" key="5">
    <source>
        <dbReference type="EMBL" id="CCH44122.1"/>
    </source>
</evidence>
<evidence type="ECO:0000313" key="6">
    <source>
        <dbReference type="Proteomes" id="UP000009328"/>
    </source>
</evidence>
<dbReference type="AlphaFoldDB" id="K0KPN1"/>
<dbReference type="PANTHER" id="PTHR12159:SF9">
    <property type="entry name" value="G_T MISMATCH-SPECIFIC THYMINE DNA GLYCOSYLASE"/>
    <property type="match status" value="1"/>
</dbReference>
<dbReference type="PANTHER" id="PTHR12159">
    <property type="entry name" value="G/T AND G/U MISMATCH-SPECIFIC DNA GLYCOSYLASE"/>
    <property type="match status" value="1"/>
</dbReference>
<reference evidence="5 6" key="1">
    <citation type="journal article" date="2012" name="Eukaryot. Cell">
        <title>Draft genome sequence of Wickerhamomyces ciferrii NRRL Y-1031 F-60-10.</title>
        <authorList>
            <person name="Schneider J."/>
            <person name="Andrea H."/>
            <person name="Blom J."/>
            <person name="Jaenicke S."/>
            <person name="Ruckert C."/>
            <person name="Schorsch C."/>
            <person name="Szczepanowski R."/>
            <person name="Farwick M."/>
            <person name="Goesmann A."/>
            <person name="Puhler A."/>
            <person name="Schaffer S."/>
            <person name="Tauch A."/>
            <person name="Kohler T."/>
            <person name="Brinkrolf K."/>
        </authorList>
    </citation>
    <scope>NUCLEOTIDE SEQUENCE [LARGE SCALE GENOMIC DNA]</scope>
    <source>
        <strain evidence="6">ATCC 14091 / BCRC 22168 / CBS 111 / JCM 3599 / NBRC 0793 / NRRL Y-1031 F-60-10</strain>
    </source>
</reference>
<name>K0KPN1_WICCF</name>
<dbReference type="InterPro" id="IPR015637">
    <property type="entry name" value="MUG/TDG"/>
</dbReference>
<feature type="domain" description="Uracil-DNA glycosylase-like" evidence="4">
    <location>
        <begin position="67"/>
        <end position="230"/>
    </location>
</feature>
<dbReference type="SUPFAM" id="SSF52141">
    <property type="entry name" value="Uracil-DNA glycosylase-like"/>
    <property type="match status" value="1"/>
</dbReference>
<dbReference type="eggNOG" id="KOG4120">
    <property type="taxonomic scope" value="Eukaryota"/>
</dbReference>
<dbReference type="GO" id="GO:0004844">
    <property type="term" value="F:uracil DNA N-glycosylase activity"/>
    <property type="evidence" value="ECO:0007669"/>
    <property type="project" value="TreeGrafter"/>
</dbReference>
<dbReference type="EMBL" id="CAIF01000108">
    <property type="protein sequence ID" value="CCH44122.1"/>
    <property type="molecule type" value="Genomic_DNA"/>
</dbReference>
<keyword evidence="6" id="KW-1185">Reference proteome</keyword>
<dbReference type="InterPro" id="IPR036895">
    <property type="entry name" value="Uracil-DNA_glycosylase-like_sf"/>
</dbReference>
<keyword evidence="1" id="KW-0227">DNA damage</keyword>
<keyword evidence="3" id="KW-0234">DNA repair</keyword>
<evidence type="ECO:0000259" key="4">
    <source>
        <dbReference type="Pfam" id="PF03167"/>
    </source>
</evidence>
<dbReference type="Gene3D" id="3.40.470.10">
    <property type="entry name" value="Uracil-DNA glycosylase-like domain"/>
    <property type="match status" value="1"/>
</dbReference>
<evidence type="ECO:0000256" key="2">
    <source>
        <dbReference type="ARBA" id="ARBA00022801"/>
    </source>
</evidence>
<comment type="caution">
    <text evidence="5">The sequence shown here is derived from an EMBL/GenBank/DDBJ whole genome shotgun (WGS) entry which is preliminary data.</text>
</comment>
<protein>
    <recommendedName>
        <fullName evidence="4">Uracil-DNA glycosylase-like domain-containing protein</fullName>
    </recommendedName>
</protein>
<evidence type="ECO:0000256" key="1">
    <source>
        <dbReference type="ARBA" id="ARBA00022763"/>
    </source>
</evidence>
<dbReference type="HOGENOM" id="CLU_042829_3_2_1"/>
<proteinExistence type="predicted"/>
<evidence type="ECO:0000256" key="3">
    <source>
        <dbReference type="ARBA" id="ARBA00023204"/>
    </source>
</evidence>
<keyword evidence="2" id="KW-0378">Hydrolase</keyword>